<comment type="caution">
    <text evidence="2">The sequence shown here is derived from an EMBL/GenBank/DDBJ whole genome shotgun (WGS) entry which is preliminary data.</text>
</comment>
<evidence type="ECO:0000313" key="2">
    <source>
        <dbReference type="EMBL" id="MEF3365098.1"/>
    </source>
</evidence>
<dbReference type="RefSeq" id="WP_332080002.1">
    <property type="nucleotide sequence ID" value="NZ_JAZHYN010000002.1"/>
</dbReference>
<dbReference type="EMBL" id="JAZHYN010000002">
    <property type="protein sequence ID" value="MEF3365098.1"/>
    <property type="molecule type" value="Genomic_DNA"/>
</dbReference>
<dbReference type="Pfam" id="PF00534">
    <property type="entry name" value="Glycos_transf_1"/>
    <property type="match status" value="1"/>
</dbReference>
<dbReference type="PANTHER" id="PTHR46656">
    <property type="entry name" value="PUTATIVE-RELATED"/>
    <property type="match status" value="1"/>
</dbReference>
<dbReference type="InterPro" id="IPR001296">
    <property type="entry name" value="Glyco_trans_1"/>
</dbReference>
<accession>A0ABU7XCI5</accession>
<evidence type="ECO:0000259" key="1">
    <source>
        <dbReference type="Pfam" id="PF00534"/>
    </source>
</evidence>
<dbReference type="EC" id="2.4.-.-" evidence="2"/>
<dbReference type="PANTHER" id="PTHR46656:SF3">
    <property type="entry name" value="PUTATIVE-RELATED"/>
    <property type="match status" value="1"/>
</dbReference>
<dbReference type="CDD" id="cd03801">
    <property type="entry name" value="GT4_PimA-like"/>
    <property type="match status" value="1"/>
</dbReference>
<keyword evidence="3" id="KW-1185">Reference proteome</keyword>
<dbReference type="SUPFAM" id="SSF53756">
    <property type="entry name" value="UDP-Glycosyltransferase/glycogen phosphorylase"/>
    <property type="match status" value="1"/>
</dbReference>
<feature type="domain" description="Glycosyl transferase family 1" evidence="1">
    <location>
        <begin position="461"/>
        <end position="575"/>
    </location>
</feature>
<dbReference type="GO" id="GO:0016757">
    <property type="term" value="F:glycosyltransferase activity"/>
    <property type="evidence" value="ECO:0007669"/>
    <property type="project" value="UniProtKB-KW"/>
</dbReference>
<dbReference type="Gene3D" id="3.40.50.2000">
    <property type="entry name" value="Glycogen Phosphorylase B"/>
    <property type="match status" value="1"/>
</dbReference>
<name>A0ABU7XCI5_9HYPH</name>
<keyword evidence="2" id="KW-0328">Glycosyltransferase</keyword>
<keyword evidence="2" id="KW-0808">Transferase</keyword>
<reference evidence="2 3" key="1">
    <citation type="submission" date="2024-02" db="EMBL/GenBank/DDBJ databases">
        <authorList>
            <person name="Grouzdev D."/>
        </authorList>
    </citation>
    <scope>NUCLEOTIDE SEQUENCE [LARGE SCALE GENOMIC DNA]</scope>
    <source>
        <strain evidence="2 3">9N</strain>
    </source>
</reference>
<protein>
    <submittedName>
        <fullName evidence="2">Glycosyltransferase family 4 protein</fullName>
        <ecNumber evidence="2">2.4.-.-</ecNumber>
    </submittedName>
</protein>
<gene>
    <name evidence="2" type="ORF">V3H18_00965</name>
</gene>
<sequence>MAKVVAPTSFPETLRMSQGKKLVLSNYVDQQRYRFNLSRSFRVELADSEIDSYLRWYLTTYVPHHRGWRRAPLSAQEIEYLNGGSPLPFATLAMYLFMPEAFREAARGTEEFRIELAYWWAVEQAPSAFIEDCLVPDWCIDLLRKSRKELHATQFPLTHFMERYFARHQELHFLDLTRAAHRLLYYFYLILLAAERPDLLRLFPPQILAQLIDAGDGSIKGFSGLAHKIFEILELGAFAFAPKSYLQMISARMFDLKKMKFRTLSTEGHRLLSAAWPAPRSQKKIDVQLIGPLEKASGLGQAVRLSAAIIEKAGFKIGAFDFGLDNPAPEGFSSKVKTDKLQKSRINIVHLNGESVQLAFSYLPDVFDGSYNIGYFYWELDTPAACHHLSIELLDEIWVSSEYCRETYAKVTDKPVINVGMCVESVTVSKNDARNYARKKLGCSDDEFVFLAAFDSFSFVQRKNPIGVIRAFRAAFSENERVRLVLKTQNRSRVQDPQQTRIWEAVDDEIATDERVALLDETLTYKDLRRLKSGVDCYISLHRSEGWGFGMIEAMAMGIPVIATAYSGNMDFCTPETCWLVDYDLVCLYPDDYIFVVPGQKWAEPKLDSAAAQMRAVAFDVEERERRAKFASDFVNNNFSEAAISQRYGARLKEILARLD</sequence>
<organism evidence="2 3">
    <name type="scientific">Methylocystis borbori</name>
    <dbReference type="NCBI Taxonomy" id="3118750"/>
    <lineage>
        <taxon>Bacteria</taxon>
        <taxon>Pseudomonadati</taxon>
        <taxon>Pseudomonadota</taxon>
        <taxon>Alphaproteobacteria</taxon>
        <taxon>Hyphomicrobiales</taxon>
        <taxon>Methylocystaceae</taxon>
        <taxon>Methylocystis</taxon>
    </lineage>
</organism>
<proteinExistence type="predicted"/>
<dbReference type="Proteomes" id="UP001350748">
    <property type="component" value="Unassembled WGS sequence"/>
</dbReference>
<evidence type="ECO:0000313" key="3">
    <source>
        <dbReference type="Proteomes" id="UP001350748"/>
    </source>
</evidence>